<sequence length="152" mass="15785">MSDAASTGRGFAEETIMGVPIWLRIGDASGIPSATKKRNGPVWVIAESSSGLGLTLAKAVLRQGHRVVLAALNTAAVQDLADPFPHTAIVAALDSTKPDDIACIIQEAKKRFGSVDVLVNTAGVGYIPAVGKGDEKATGRQIDLNFSDLTTT</sequence>
<name>A0A512BLS2_9HYPH</name>
<evidence type="ECO:0008006" key="5">
    <source>
        <dbReference type="Google" id="ProtNLM"/>
    </source>
</evidence>
<dbReference type="Gene3D" id="3.40.50.720">
    <property type="entry name" value="NAD(P)-binding Rossmann-like Domain"/>
    <property type="match status" value="1"/>
</dbReference>
<proteinExistence type="inferred from homology"/>
<dbReference type="Proteomes" id="UP000321085">
    <property type="component" value="Unassembled WGS sequence"/>
</dbReference>
<dbReference type="PRINTS" id="PR00081">
    <property type="entry name" value="GDHRDH"/>
</dbReference>
<dbReference type="AlphaFoldDB" id="A0A512BLS2"/>
<organism evidence="3 4">
    <name type="scientific">Microvirga aerophila</name>
    <dbReference type="NCBI Taxonomy" id="670291"/>
    <lineage>
        <taxon>Bacteria</taxon>
        <taxon>Pseudomonadati</taxon>
        <taxon>Pseudomonadota</taxon>
        <taxon>Alphaproteobacteria</taxon>
        <taxon>Hyphomicrobiales</taxon>
        <taxon>Methylobacteriaceae</taxon>
        <taxon>Microvirga</taxon>
    </lineage>
</organism>
<dbReference type="InterPro" id="IPR002347">
    <property type="entry name" value="SDR_fam"/>
</dbReference>
<dbReference type="GO" id="GO:0016491">
    <property type="term" value="F:oxidoreductase activity"/>
    <property type="evidence" value="ECO:0007669"/>
    <property type="project" value="UniProtKB-KW"/>
</dbReference>
<evidence type="ECO:0000256" key="2">
    <source>
        <dbReference type="ARBA" id="ARBA00023002"/>
    </source>
</evidence>
<comment type="similarity">
    <text evidence="1">Belongs to the short-chain dehydrogenases/reductases (SDR) family.</text>
</comment>
<comment type="caution">
    <text evidence="3">The sequence shown here is derived from an EMBL/GenBank/DDBJ whole genome shotgun (WGS) entry which is preliminary data.</text>
</comment>
<dbReference type="Pfam" id="PF00106">
    <property type="entry name" value="adh_short"/>
    <property type="match status" value="1"/>
</dbReference>
<evidence type="ECO:0000313" key="3">
    <source>
        <dbReference type="EMBL" id="GEO12912.1"/>
    </source>
</evidence>
<dbReference type="OrthoDB" id="9810734at2"/>
<dbReference type="SUPFAM" id="SSF51735">
    <property type="entry name" value="NAD(P)-binding Rossmann-fold domains"/>
    <property type="match status" value="1"/>
</dbReference>
<dbReference type="InterPro" id="IPR036291">
    <property type="entry name" value="NAD(P)-bd_dom_sf"/>
</dbReference>
<reference evidence="3 4" key="1">
    <citation type="submission" date="2019-07" db="EMBL/GenBank/DDBJ databases">
        <title>Whole genome shotgun sequence of Microvirga aerophila NBRC 106136.</title>
        <authorList>
            <person name="Hosoyama A."/>
            <person name="Uohara A."/>
            <person name="Ohji S."/>
            <person name="Ichikawa N."/>
        </authorList>
    </citation>
    <scope>NUCLEOTIDE SEQUENCE [LARGE SCALE GENOMIC DNA]</scope>
    <source>
        <strain evidence="3 4">NBRC 106136</strain>
    </source>
</reference>
<dbReference type="PANTHER" id="PTHR44196:SF1">
    <property type="entry name" value="DEHYDROGENASE_REDUCTASE SDR FAMILY MEMBER 7B"/>
    <property type="match status" value="1"/>
</dbReference>
<dbReference type="PANTHER" id="PTHR44196">
    <property type="entry name" value="DEHYDROGENASE/REDUCTASE SDR FAMILY MEMBER 7B"/>
    <property type="match status" value="1"/>
</dbReference>
<keyword evidence="2" id="KW-0560">Oxidoreductase</keyword>
<gene>
    <name evidence="3" type="ORF">MAE02_06080</name>
</gene>
<dbReference type="GO" id="GO:0016020">
    <property type="term" value="C:membrane"/>
    <property type="evidence" value="ECO:0007669"/>
    <property type="project" value="TreeGrafter"/>
</dbReference>
<dbReference type="EMBL" id="BJYU01000004">
    <property type="protein sequence ID" value="GEO12912.1"/>
    <property type="molecule type" value="Genomic_DNA"/>
</dbReference>
<evidence type="ECO:0000256" key="1">
    <source>
        <dbReference type="ARBA" id="ARBA00006484"/>
    </source>
</evidence>
<protein>
    <recommendedName>
        <fullName evidence="5">Short-chain dehydrogenase</fullName>
    </recommendedName>
</protein>
<keyword evidence="4" id="KW-1185">Reference proteome</keyword>
<accession>A0A512BLS2</accession>
<evidence type="ECO:0000313" key="4">
    <source>
        <dbReference type="Proteomes" id="UP000321085"/>
    </source>
</evidence>